<organism evidence="3 4">
    <name type="scientific">Acrobeloides nanus</name>
    <dbReference type="NCBI Taxonomy" id="290746"/>
    <lineage>
        <taxon>Eukaryota</taxon>
        <taxon>Metazoa</taxon>
        <taxon>Ecdysozoa</taxon>
        <taxon>Nematoda</taxon>
        <taxon>Chromadorea</taxon>
        <taxon>Rhabditida</taxon>
        <taxon>Tylenchina</taxon>
        <taxon>Cephalobomorpha</taxon>
        <taxon>Cephaloboidea</taxon>
        <taxon>Cephalobidae</taxon>
        <taxon>Acrobeloides</taxon>
    </lineage>
</organism>
<dbReference type="Pfam" id="PF01067">
    <property type="entry name" value="Calpain_III"/>
    <property type="match status" value="1"/>
</dbReference>
<sequence length="182" mass="20895">MEDKDFISNFNKIEICHLGPDVMEGIHLAGNHDLSKNPKWMSAIYHTSFLSRKSAKYRFRISKNENEEDCVLVVAVMQKDRRVNRLDPIHIGFSIVHKSDTIKSRIKFIKKIQLHEVSCSCRVEPGEYTVIPKAEAIVDFMIRVFTNGRIESDQGEISNMDSITTNRSDSVVYNGNKFVKIC</sequence>
<dbReference type="WBParaSite" id="ACRNAN_scaffold18032.g24044.t1">
    <property type="protein sequence ID" value="ACRNAN_scaffold18032.g24044.t1"/>
    <property type="gene ID" value="ACRNAN_scaffold18032.g24044"/>
</dbReference>
<comment type="similarity">
    <text evidence="1">Belongs to the peptidase C2 family.</text>
</comment>
<dbReference type="PANTHER" id="PTHR10183">
    <property type="entry name" value="CALPAIN"/>
    <property type="match status" value="1"/>
</dbReference>
<feature type="domain" description="Peptidase C2 calpain" evidence="2">
    <location>
        <begin position="39"/>
        <end position="153"/>
    </location>
</feature>
<dbReference type="PANTHER" id="PTHR10183:SF433">
    <property type="entry name" value="CALPAIN-A-RELATED"/>
    <property type="match status" value="1"/>
</dbReference>
<proteinExistence type="inferred from homology"/>
<dbReference type="InterPro" id="IPR022683">
    <property type="entry name" value="Calpain_III"/>
</dbReference>
<evidence type="ECO:0000313" key="3">
    <source>
        <dbReference type="Proteomes" id="UP000887540"/>
    </source>
</evidence>
<dbReference type="InterPro" id="IPR022684">
    <property type="entry name" value="Calpain_cysteine_protease"/>
</dbReference>
<dbReference type="Proteomes" id="UP000887540">
    <property type="component" value="Unplaced"/>
</dbReference>
<dbReference type="GO" id="GO:0006508">
    <property type="term" value="P:proteolysis"/>
    <property type="evidence" value="ECO:0007669"/>
    <property type="project" value="InterPro"/>
</dbReference>
<accession>A0A914D4M0</accession>
<evidence type="ECO:0000313" key="4">
    <source>
        <dbReference type="WBParaSite" id="ACRNAN_scaffold18032.g24044.t1"/>
    </source>
</evidence>
<keyword evidence="3" id="KW-1185">Reference proteome</keyword>
<dbReference type="InterPro" id="IPR022682">
    <property type="entry name" value="Calpain_domain_III"/>
</dbReference>
<evidence type="ECO:0000259" key="2">
    <source>
        <dbReference type="SMART" id="SM00720"/>
    </source>
</evidence>
<dbReference type="InterPro" id="IPR036213">
    <property type="entry name" value="Calpain_III_sf"/>
</dbReference>
<reference evidence="4" key="1">
    <citation type="submission" date="2022-11" db="UniProtKB">
        <authorList>
            <consortium name="WormBaseParasite"/>
        </authorList>
    </citation>
    <scope>IDENTIFICATION</scope>
</reference>
<dbReference type="GO" id="GO:0005737">
    <property type="term" value="C:cytoplasm"/>
    <property type="evidence" value="ECO:0007669"/>
    <property type="project" value="TreeGrafter"/>
</dbReference>
<dbReference type="SUPFAM" id="SSF49758">
    <property type="entry name" value="Calpain large subunit, middle domain (domain III)"/>
    <property type="match status" value="1"/>
</dbReference>
<dbReference type="SMART" id="SM00720">
    <property type="entry name" value="calpain_III"/>
    <property type="match status" value="1"/>
</dbReference>
<evidence type="ECO:0000256" key="1">
    <source>
        <dbReference type="ARBA" id="ARBA00007623"/>
    </source>
</evidence>
<dbReference type="Gene3D" id="2.60.120.380">
    <property type="match status" value="1"/>
</dbReference>
<dbReference type="GO" id="GO:0004198">
    <property type="term" value="F:calcium-dependent cysteine-type endopeptidase activity"/>
    <property type="evidence" value="ECO:0007669"/>
    <property type="project" value="InterPro"/>
</dbReference>
<dbReference type="AlphaFoldDB" id="A0A914D4M0"/>
<protein>
    <submittedName>
        <fullName evidence="4">Peptidase C2 calpain domain-containing protein</fullName>
    </submittedName>
</protein>
<name>A0A914D4M0_9BILA</name>